<keyword evidence="2" id="KW-1185">Reference proteome</keyword>
<proteinExistence type="predicted"/>
<evidence type="ECO:0000313" key="2">
    <source>
        <dbReference type="Proteomes" id="UP000299102"/>
    </source>
</evidence>
<comment type="caution">
    <text evidence="1">The sequence shown here is derived from an EMBL/GenBank/DDBJ whole genome shotgun (WGS) entry which is preliminary data.</text>
</comment>
<organism evidence="1 2">
    <name type="scientific">Eumeta variegata</name>
    <name type="common">Bagworm moth</name>
    <name type="synonym">Eumeta japonica</name>
    <dbReference type="NCBI Taxonomy" id="151549"/>
    <lineage>
        <taxon>Eukaryota</taxon>
        <taxon>Metazoa</taxon>
        <taxon>Ecdysozoa</taxon>
        <taxon>Arthropoda</taxon>
        <taxon>Hexapoda</taxon>
        <taxon>Insecta</taxon>
        <taxon>Pterygota</taxon>
        <taxon>Neoptera</taxon>
        <taxon>Endopterygota</taxon>
        <taxon>Lepidoptera</taxon>
        <taxon>Glossata</taxon>
        <taxon>Ditrysia</taxon>
        <taxon>Tineoidea</taxon>
        <taxon>Psychidae</taxon>
        <taxon>Oiketicinae</taxon>
        <taxon>Eumeta</taxon>
    </lineage>
</organism>
<dbReference type="EMBL" id="BGZK01001015">
    <property type="protein sequence ID" value="GBP68555.1"/>
    <property type="molecule type" value="Genomic_DNA"/>
</dbReference>
<reference evidence="1 2" key="1">
    <citation type="journal article" date="2019" name="Commun. Biol.">
        <title>The bagworm genome reveals a unique fibroin gene that provides high tensile strength.</title>
        <authorList>
            <person name="Kono N."/>
            <person name="Nakamura H."/>
            <person name="Ohtoshi R."/>
            <person name="Tomita M."/>
            <person name="Numata K."/>
            <person name="Arakawa K."/>
        </authorList>
    </citation>
    <scope>NUCLEOTIDE SEQUENCE [LARGE SCALE GENOMIC DNA]</scope>
</reference>
<sequence length="183" mass="19955">MAVSHACLTHSVYRSTTRRVGHTSLQPPPSRQSELSSFALSNAVRTPTTEPSLCCRFVCPGRVQVRTAPVRTLNVTALWSEDVTSDHHSSALSSRAELHAVTSTVLARDGPLYTSNGDIPSLSTCNPPRRGSRRVLFRVVALTAPPHAPCVDVAPRMILFVPSFEQTHFTRSRYGPIGLSHSK</sequence>
<evidence type="ECO:0000313" key="1">
    <source>
        <dbReference type="EMBL" id="GBP68555.1"/>
    </source>
</evidence>
<dbReference type="AlphaFoldDB" id="A0A4C1Y2E3"/>
<accession>A0A4C1Y2E3</accession>
<gene>
    <name evidence="1" type="ORF">EVAR_53973_1</name>
</gene>
<name>A0A4C1Y2E3_EUMVA</name>
<dbReference type="Proteomes" id="UP000299102">
    <property type="component" value="Unassembled WGS sequence"/>
</dbReference>
<protein>
    <submittedName>
        <fullName evidence="1">Uncharacterized protein</fullName>
    </submittedName>
</protein>